<feature type="transmembrane region" description="Helical" evidence="1">
    <location>
        <begin position="264"/>
        <end position="280"/>
    </location>
</feature>
<reference evidence="3 5" key="3">
    <citation type="submission" date="2018-07" db="EMBL/GenBank/DDBJ databases">
        <title>Genomic and Epidemiologic Investigation of an Indolent Hospital Outbreak.</title>
        <authorList>
            <person name="Johnson R.C."/>
            <person name="Deming C."/>
            <person name="Conlan S."/>
            <person name="Zellmer C.J."/>
            <person name="Michelin A.V."/>
            <person name="Lee-Lin S."/>
            <person name="Thomas P.J."/>
            <person name="Park M."/>
            <person name="Weingarten R.A."/>
            <person name="Less J."/>
            <person name="Dekker J.P."/>
            <person name="Frank K.M."/>
            <person name="Musser K.A."/>
            <person name="Mcquiston J.R."/>
            <person name="Henderson D.K."/>
            <person name="Lau A.F."/>
            <person name="Palmore T.N."/>
            <person name="Segre J.A."/>
        </authorList>
    </citation>
    <scope>NUCLEOTIDE SEQUENCE [LARGE SCALE GENOMIC DNA]</scope>
    <source>
        <strain evidence="3 5">SK-NIH.Env10_0317</strain>
    </source>
</reference>
<sequence>MSTSVVNPAPIAAAPLAAPDLAGLEPIQKIKRRWPALLGAVLSLLMIAGLANELFDKGLTGLSQMAPSSWVFYLFFALFYLGPPTFDYVIFRKLWKIPASGMVALHRKRIANEVVLGYSGEAYFYAWARQRTQMVAAPFGAVKDVSILSAIAGNAITLAMLALALPLATELLTPAQFNTALASIAIMIGMSVPFLIFSKRVFSLRKNTLWWIFGIHSLRLVVGSILIALAWHFAMPDVSIGMWLILAAARMLVSRLPFVPNKDLLFANFAIILIGQGQALSELLAFTAALTLLVHVVLFAGFGLLGLIRKDI</sequence>
<evidence type="ECO:0000313" key="4">
    <source>
        <dbReference type="Proteomes" id="UP000185161"/>
    </source>
</evidence>
<organism evidence="2 4">
    <name type="scientific">Sphingomonas koreensis</name>
    <dbReference type="NCBI Taxonomy" id="93064"/>
    <lineage>
        <taxon>Bacteria</taxon>
        <taxon>Pseudomonadati</taxon>
        <taxon>Pseudomonadota</taxon>
        <taxon>Alphaproteobacteria</taxon>
        <taxon>Sphingomonadales</taxon>
        <taxon>Sphingomonadaceae</taxon>
        <taxon>Sphingomonas</taxon>
    </lineage>
</organism>
<feature type="transmembrane region" description="Helical" evidence="1">
    <location>
        <begin position="147"/>
        <end position="168"/>
    </location>
</feature>
<dbReference type="OrthoDB" id="7184927at2"/>
<dbReference type="Proteomes" id="UP000185161">
    <property type="component" value="Chromosome"/>
</dbReference>
<dbReference type="KEGG" id="skr:BRX40_02865"/>
<feature type="transmembrane region" description="Helical" evidence="1">
    <location>
        <begin position="180"/>
        <end position="197"/>
    </location>
</feature>
<keyword evidence="1" id="KW-0812">Transmembrane</keyword>
<keyword evidence="1" id="KW-0472">Membrane</keyword>
<evidence type="ECO:0000313" key="5">
    <source>
        <dbReference type="Proteomes" id="UP000286681"/>
    </source>
</evidence>
<dbReference type="EMBL" id="QQWO01000004">
    <property type="protein sequence ID" value="RSV05583.1"/>
    <property type="molecule type" value="Genomic_DNA"/>
</dbReference>
<dbReference type="Proteomes" id="UP000286681">
    <property type="component" value="Unassembled WGS sequence"/>
</dbReference>
<evidence type="ECO:0000256" key="1">
    <source>
        <dbReference type="SAM" id="Phobius"/>
    </source>
</evidence>
<dbReference type="GeneID" id="44131490"/>
<name>A0A1L6J6D3_9SPHN</name>
<feature type="transmembrane region" description="Helical" evidence="1">
    <location>
        <begin position="286"/>
        <end position="308"/>
    </location>
</feature>
<reference evidence="2" key="1">
    <citation type="submission" date="2016-12" db="EMBL/GenBank/DDBJ databases">
        <title>Whole genome sequencing of Sphingomonas koreensis.</title>
        <authorList>
            <person name="Conlan S."/>
            <person name="Thomas P.J."/>
            <person name="Mullikin J."/>
            <person name="Palmore T.N."/>
            <person name="Frank K.M."/>
            <person name="Segre J.A."/>
        </authorList>
    </citation>
    <scope>NUCLEOTIDE SEQUENCE</scope>
    <source>
        <strain evidence="2">ABOJV</strain>
    </source>
</reference>
<reference evidence="4" key="2">
    <citation type="submission" date="2016-12" db="EMBL/GenBank/DDBJ databases">
        <title>Whole genome sequencing of Sphingomonas sp. ABOJV.</title>
        <authorList>
            <person name="Conlan S."/>
            <person name="Thomas P.J."/>
            <person name="Mullikin J."/>
            <person name="Palmore T.N."/>
            <person name="Frank K.M."/>
            <person name="Segre J.A."/>
        </authorList>
    </citation>
    <scope>NUCLEOTIDE SEQUENCE [LARGE SCALE GENOMIC DNA]</scope>
    <source>
        <strain evidence="4">ABOJV</strain>
    </source>
</reference>
<evidence type="ECO:0000313" key="2">
    <source>
        <dbReference type="EMBL" id="APR51512.1"/>
    </source>
</evidence>
<feature type="transmembrane region" description="Helical" evidence="1">
    <location>
        <begin position="209"/>
        <end position="234"/>
    </location>
</feature>
<feature type="transmembrane region" description="Helical" evidence="1">
    <location>
        <begin position="240"/>
        <end position="257"/>
    </location>
</feature>
<feature type="transmembrane region" description="Helical" evidence="1">
    <location>
        <begin position="71"/>
        <end position="91"/>
    </location>
</feature>
<feature type="transmembrane region" description="Helical" evidence="1">
    <location>
        <begin position="34"/>
        <end position="51"/>
    </location>
</feature>
<dbReference type="RefSeq" id="WP_066581277.1">
    <property type="nucleotide sequence ID" value="NZ_CP018820.1"/>
</dbReference>
<evidence type="ECO:0000313" key="3">
    <source>
        <dbReference type="EMBL" id="RSV05583.1"/>
    </source>
</evidence>
<evidence type="ECO:0008006" key="6">
    <source>
        <dbReference type="Google" id="ProtNLM"/>
    </source>
</evidence>
<dbReference type="EMBL" id="CP018820">
    <property type="protein sequence ID" value="APR51512.1"/>
    <property type="molecule type" value="Genomic_DNA"/>
</dbReference>
<proteinExistence type="predicted"/>
<keyword evidence="4" id="KW-1185">Reference proteome</keyword>
<protein>
    <recommendedName>
        <fullName evidence="6">Flippase-like domain-containing protein</fullName>
    </recommendedName>
</protein>
<dbReference type="STRING" id="93064.BRX40_02865"/>
<dbReference type="AlphaFoldDB" id="A0A1L6J6D3"/>
<accession>A0A1L6J6D3</accession>
<keyword evidence="1" id="KW-1133">Transmembrane helix</keyword>
<gene>
    <name evidence="2" type="ORF">BRX40_02865</name>
    <name evidence="3" type="ORF">CA257_06465</name>
</gene>